<evidence type="ECO:0000256" key="1">
    <source>
        <dbReference type="ARBA" id="ARBA00009520"/>
    </source>
</evidence>
<dbReference type="Pfam" id="PF05630">
    <property type="entry name" value="NPP1"/>
    <property type="match status" value="1"/>
</dbReference>
<evidence type="ECO:0000313" key="3">
    <source>
        <dbReference type="EMBL" id="KAK9426184.1"/>
    </source>
</evidence>
<dbReference type="InterPro" id="IPR008701">
    <property type="entry name" value="NPP1"/>
</dbReference>
<name>A0ABR2VGZ4_9PEZI</name>
<comment type="similarity">
    <text evidence="1">Belongs to the Necrosis inducing protein (NPP1) family.</text>
</comment>
<dbReference type="EMBL" id="JARVKF010000004">
    <property type="protein sequence ID" value="KAK9426184.1"/>
    <property type="molecule type" value="Genomic_DNA"/>
</dbReference>
<evidence type="ECO:0000256" key="2">
    <source>
        <dbReference type="ARBA" id="ARBA00023026"/>
    </source>
</evidence>
<dbReference type="PANTHER" id="PTHR33657">
    <property type="entry name" value="DOMAIN PROTEIN, PUTATIVE (AFU_ORTHOLOGUE AFUA_5G00600)-RELATED"/>
    <property type="match status" value="1"/>
</dbReference>
<reference evidence="3 4" key="1">
    <citation type="journal article" date="2024" name="J. Plant Pathol.">
        <title>Sequence and assembly of the genome of Seiridium unicorne, isolate CBS 538.82, causal agent of cypress canker disease.</title>
        <authorList>
            <person name="Scali E."/>
            <person name="Rocca G.D."/>
            <person name="Danti R."/>
            <person name="Garbelotto M."/>
            <person name="Barberini S."/>
            <person name="Baroncelli R."/>
            <person name="Emiliani G."/>
        </authorList>
    </citation>
    <scope>NUCLEOTIDE SEQUENCE [LARGE SCALE GENOMIC DNA]</scope>
    <source>
        <strain evidence="3 4">BM-138-508</strain>
    </source>
</reference>
<evidence type="ECO:0000313" key="4">
    <source>
        <dbReference type="Proteomes" id="UP001408356"/>
    </source>
</evidence>
<organism evidence="3 4">
    <name type="scientific">Seiridium unicorne</name>
    <dbReference type="NCBI Taxonomy" id="138068"/>
    <lineage>
        <taxon>Eukaryota</taxon>
        <taxon>Fungi</taxon>
        <taxon>Dikarya</taxon>
        <taxon>Ascomycota</taxon>
        <taxon>Pezizomycotina</taxon>
        <taxon>Sordariomycetes</taxon>
        <taxon>Xylariomycetidae</taxon>
        <taxon>Amphisphaeriales</taxon>
        <taxon>Sporocadaceae</taxon>
        <taxon>Seiridium</taxon>
    </lineage>
</organism>
<keyword evidence="4" id="KW-1185">Reference proteome</keyword>
<gene>
    <name evidence="3" type="ORF">SUNI508_12545</name>
</gene>
<protein>
    <submittedName>
        <fullName evidence="3">Necrosis inducing protein</fullName>
    </submittedName>
</protein>
<comment type="caution">
    <text evidence="3">The sequence shown here is derived from an EMBL/GenBank/DDBJ whole genome shotgun (WGS) entry which is preliminary data.</text>
</comment>
<proteinExistence type="inferred from homology"/>
<dbReference type="Proteomes" id="UP001408356">
    <property type="component" value="Unassembled WGS sequence"/>
</dbReference>
<accession>A0ABR2VGZ4</accession>
<keyword evidence="2" id="KW-0843">Virulence</keyword>
<sequence length="288" mass="30537">MNKYAGQPEHVPISCALRARISALKLPVDLFFHLLLLQSRDGTMQLFKSLGLVALGASAPAVLAGPVHRRGTVGNDAIVGLPETVPDTTAGTLYLKYKPFLYRANGCVPYPAVDAEGNTNEGLSPTGDPAGDCTDSTGQIYARSEANNGAFAIMYAWYWPKDEPSELEGSLGIGHRHDWESVVVWLSEESTSATVLGVAASAHGDFNAEDASDVTFSGNGALIEYSSNGITDHSLGFTTTVGDQQPLVAWESLDSTIQSALADTDWGDANVPFIDANFENNLAEAVLS</sequence>
<dbReference type="PANTHER" id="PTHR33657:SF8">
    <property type="entry name" value="DOMAIN PROTEIN, PUTATIVE (AFU_ORTHOLOGUE AFUA_5G00600)-RELATED"/>
    <property type="match status" value="1"/>
</dbReference>